<evidence type="ECO:0000259" key="1">
    <source>
        <dbReference type="Pfam" id="PF03031"/>
    </source>
</evidence>
<protein>
    <submittedName>
        <fullName evidence="2">38K protein</fullName>
    </submittedName>
</protein>
<keyword evidence="3" id="KW-1185">Reference proteome</keyword>
<organism evidence="2 3">
    <name type="scientific">Homarus gammarus nudivirus</name>
    <dbReference type="NCBI Taxonomy" id="2509616"/>
    <lineage>
        <taxon>Viruses</taxon>
        <taxon>Viruses incertae sedis</taxon>
        <taxon>Naldaviricetes</taxon>
        <taxon>Lefavirales</taxon>
        <taxon>Nudiviridae</taxon>
        <taxon>Gammanudivirus</taxon>
        <taxon>Gammanudivirus hogammari</taxon>
    </lineage>
</organism>
<proteinExistence type="predicted"/>
<dbReference type="InterPro" id="IPR023214">
    <property type="entry name" value="HAD_sf"/>
</dbReference>
<dbReference type="Proteomes" id="UP000682645">
    <property type="component" value="Segment"/>
</dbReference>
<feature type="domain" description="FCP1 homology" evidence="1">
    <location>
        <begin position="138"/>
        <end position="268"/>
    </location>
</feature>
<sequence length="281" mass="33618">MDKSLFINNIQEITNPIKYLELFHKLLNICKNYFTHIYIVGSNFKLFQTVTNNRTEDPPGIYNIHHIYNNIKNYSLLLTLKNNDQEDNMSVYNVHVDYMSLLLDDTVDYQNFETMLKFRINIFFKNKNPFEYRKSVAILDLDDTLINKDGEIIIKDLHKYLETIRSLFNIVILWSHGCQSHVNYTFSNTMKPYKNYFTDKLARKSTFQLHNKGIGAILKHLNLTYNVHELDKTLLIDDQQLNYNKDYDYFIHVPKYSEYFSNRMWTLLDEVNKDMIKNNTI</sequence>
<gene>
    <name evidence="2" type="ORF">HgNV_047</name>
</gene>
<evidence type="ECO:0000313" key="2">
    <source>
        <dbReference type="EMBL" id="QBB28652.1"/>
    </source>
</evidence>
<dbReference type="EMBL" id="MK439999">
    <property type="protein sequence ID" value="QBB28652.1"/>
    <property type="molecule type" value="Genomic_DNA"/>
</dbReference>
<dbReference type="Gene3D" id="3.40.50.1000">
    <property type="entry name" value="HAD superfamily/HAD-like"/>
    <property type="match status" value="1"/>
</dbReference>
<dbReference type="SUPFAM" id="SSF56784">
    <property type="entry name" value="HAD-like"/>
    <property type="match status" value="1"/>
</dbReference>
<accession>A0A411HB82</accession>
<evidence type="ECO:0000313" key="3">
    <source>
        <dbReference type="Proteomes" id="UP000682645"/>
    </source>
</evidence>
<reference evidence="2" key="1">
    <citation type="journal article" date="2019" name="Sci. Rep.">
        <title>The first clawed lobster virus Homarus gammarus nudivirus (HgNV n. sp.) expands the diversity of the Nudiviridae.</title>
        <authorList>
            <person name="Holt C.C."/>
            <person name="Stone M."/>
            <person name="Bass D."/>
            <person name="Bateman K.S."/>
            <person name="van Aerle R."/>
            <person name="Daniels C.L."/>
            <person name="van der Giezen M."/>
            <person name="Ross S.H."/>
            <person name="Hooper C."/>
            <person name="Stentiford G.D."/>
        </authorList>
    </citation>
    <scope>NUCLEOTIDE SEQUENCE</scope>
    <source>
        <strain evidence="2">52S104HLG2</strain>
    </source>
</reference>
<dbReference type="InterPro" id="IPR036412">
    <property type="entry name" value="HAD-like_sf"/>
</dbReference>
<dbReference type="Pfam" id="PF03031">
    <property type="entry name" value="NIF"/>
    <property type="match status" value="1"/>
</dbReference>
<dbReference type="InterPro" id="IPR004274">
    <property type="entry name" value="FCP1_dom"/>
</dbReference>
<name>A0A411HB82_9VIRU</name>